<feature type="transmembrane region" description="Helical" evidence="1">
    <location>
        <begin position="186"/>
        <end position="211"/>
    </location>
</feature>
<dbReference type="InterPro" id="IPR002798">
    <property type="entry name" value="SpoIIM-like"/>
</dbReference>
<dbReference type="Proteomes" id="UP000575898">
    <property type="component" value="Unassembled WGS sequence"/>
</dbReference>
<name>A0A840MIB8_9PROT</name>
<keyword evidence="3" id="KW-1185">Reference proteome</keyword>
<comment type="caution">
    <text evidence="2">The sequence shown here is derived from an EMBL/GenBank/DDBJ whole genome shotgun (WGS) entry which is preliminary data.</text>
</comment>
<evidence type="ECO:0000313" key="2">
    <source>
        <dbReference type="EMBL" id="MBB5016939.1"/>
    </source>
</evidence>
<feature type="transmembrane region" description="Helical" evidence="1">
    <location>
        <begin position="296"/>
        <end position="316"/>
    </location>
</feature>
<organism evidence="2 3">
    <name type="scientific">Chitinivorax tropicus</name>
    <dbReference type="NCBI Taxonomy" id="714531"/>
    <lineage>
        <taxon>Bacteria</taxon>
        <taxon>Pseudomonadati</taxon>
        <taxon>Pseudomonadota</taxon>
        <taxon>Betaproteobacteria</taxon>
        <taxon>Chitinivorax</taxon>
    </lineage>
</organism>
<dbReference type="PANTHER" id="PTHR35337:SF1">
    <property type="entry name" value="SLR1478 PROTEIN"/>
    <property type="match status" value="1"/>
</dbReference>
<keyword evidence="1" id="KW-1133">Transmembrane helix</keyword>
<sequence>MTQEQFEQAHEATWRAFELWLAGRQKRTMASDAQLTTQTIPAIYREVCAHLALARDRQYTSALLDRLNQLALEGHEVLYGARTGIAAKIARFFHRGFPQLVRQHGGVVLASAALYFIPLIICIVWAQFDPKAIYHVMPADEVADFQKMYSSSMATQGRDAADDVMMWGHYIGNNIKIDFQCFAGGLLFGVGTVFYLIFNGIMHGMVAGYLTQIGSGQQFWGFVSGHSSFELLGAVLAGAAGLRIGLALIAPGRLSRATALKFAAKPAVGLCGGAATMTFVAAFIEGFWSPNPWAPFEFKVGLGIGLWVLLLVYFLFAGRRHAA</sequence>
<feature type="transmembrane region" description="Helical" evidence="1">
    <location>
        <begin position="262"/>
        <end position="284"/>
    </location>
</feature>
<dbReference type="Pfam" id="PF01944">
    <property type="entry name" value="SpoIIM"/>
    <property type="match status" value="1"/>
</dbReference>
<keyword evidence="1" id="KW-0812">Transmembrane</keyword>
<dbReference type="AlphaFoldDB" id="A0A840MIB8"/>
<protein>
    <submittedName>
        <fullName evidence="2">Putative membrane protein SpoIIM required for sporulation</fullName>
    </submittedName>
</protein>
<feature type="transmembrane region" description="Helical" evidence="1">
    <location>
        <begin position="231"/>
        <end position="250"/>
    </location>
</feature>
<reference evidence="2 3" key="1">
    <citation type="submission" date="2020-08" db="EMBL/GenBank/DDBJ databases">
        <title>Genomic Encyclopedia of Type Strains, Phase IV (KMG-IV): sequencing the most valuable type-strain genomes for metagenomic binning, comparative biology and taxonomic classification.</title>
        <authorList>
            <person name="Goeker M."/>
        </authorList>
    </citation>
    <scope>NUCLEOTIDE SEQUENCE [LARGE SCALE GENOMIC DNA]</scope>
    <source>
        <strain evidence="2 3">DSM 27165</strain>
    </source>
</reference>
<feature type="transmembrane region" description="Helical" evidence="1">
    <location>
        <begin position="107"/>
        <end position="128"/>
    </location>
</feature>
<evidence type="ECO:0000256" key="1">
    <source>
        <dbReference type="SAM" id="Phobius"/>
    </source>
</evidence>
<accession>A0A840MIB8</accession>
<gene>
    <name evidence="2" type="ORF">HNQ59_000201</name>
</gene>
<dbReference type="RefSeq" id="WP_184033922.1">
    <property type="nucleotide sequence ID" value="NZ_JACHHY010000001.1"/>
</dbReference>
<evidence type="ECO:0000313" key="3">
    <source>
        <dbReference type="Proteomes" id="UP000575898"/>
    </source>
</evidence>
<proteinExistence type="predicted"/>
<keyword evidence="1" id="KW-0472">Membrane</keyword>
<dbReference type="EMBL" id="JACHHY010000001">
    <property type="protein sequence ID" value="MBB5016939.1"/>
    <property type="molecule type" value="Genomic_DNA"/>
</dbReference>
<dbReference type="PANTHER" id="PTHR35337">
    <property type="entry name" value="SLR1478 PROTEIN"/>
    <property type="match status" value="1"/>
</dbReference>